<dbReference type="InterPro" id="IPR000415">
    <property type="entry name" value="Nitroreductase-like"/>
</dbReference>
<dbReference type="EMBL" id="BBMT01000007">
    <property type="protein sequence ID" value="GAL35756.1"/>
    <property type="molecule type" value="Genomic_DNA"/>
</dbReference>
<comment type="cofactor">
    <cofactor evidence="1">
        <name>FMN</name>
        <dbReference type="ChEBI" id="CHEBI:58210"/>
    </cofactor>
</comment>
<dbReference type="InterPro" id="IPR029479">
    <property type="entry name" value="Nitroreductase"/>
</dbReference>
<keyword evidence="3" id="KW-0285">Flavoprotein</keyword>
<evidence type="ECO:0000256" key="7">
    <source>
        <dbReference type="ARBA" id="ARBA00023027"/>
    </source>
</evidence>
<evidence type="ECO:0000313" key="9">
    <source>
        <dbReference type="EMBL" id="GAL35756.1"/>
    </source>
</evidence>
<organism evidence="9 10">
    <name type="scientific">Vibrio maritimus</name>
    <dbReference type="NCBI Taxonomy" id="990268"/>
    <lineage>
        <taxon>Bacteria</taxon>
        <taxon>Pseudomonadati</taxon>
        <taxon>Pseudomonadota</taxon>
        <taxon>Gammaproteobacteria</taxon>
        <taxon>Vibrionales</taxon>
        <taxon>Vibrionaceae</taxon>
        <taxon>Vibrio</taxon>
    </lineage>
</organism>
<keyword evidence="4" id="KW-0288">FMN</keyword>
<keyword evidence="5" id="KW-0521">NADP</keyword>
<dbReference type="Proteomes" id="UP000029224">
    <property type="component" value="Unassembled WGS sequence"/>
</dbReference>
<name>A0A090T725_9VIBR</name>
<proteinExistence type="inferred from homology"/>
<evidence type="ECO:0000313" key="10">
    <source>
        <dbReference type="Proteomes" id="UP000029224"/>
    </source>
</evidence>
<evidence type="ECO:0000259" key="8">
    <source>
        <dbReference type="Pfam" id="PF00881"/>
    </source>
</evidence>
<evidence type="ECO:0000256" key="4">
    <source>
        <dbReference type="ARBA" id="ARBA00022643"/>
    </source>
</evidence>
<dbReference type="GO" id="GO:0016491">
    <property type="term" value="F:oxidoreductase activity"/>
    <property type="evidence" value="ECO:0007669"/>
    <property type="project" value="UniProtKB-KW"/>
</dbReference>
<keyword evidence="6" id="KW-0560">Oxidoreductase</keyword>
<sequence length="241" mass="27033">MSLQFLNLTLDILGKTLLSDTRGASREGRWPHWSVYMAIEKIIMHDLNSLYQRVSYHVHEMRKPAPDKAQMQAILQAAMSTPDHGRLRPWHFLVVQGDSITNLVGHLRDAWLSHDTKVTPAQANRLADYLSNAPSLVLISARVQTHKEVSQQDQILSAAAACQMTLLAADRLGFGGVWYSTDAVELPGVREILGLGSEHYPVGFLVFGTPIEVRQKPRSNVGQYTQVWQAPNQLSPWMTEK</sequence>
<dbReference type="CDD" id="cd02135">
    <property type="entry name" value="YdjA-like"/>
    <property type="match status" value="1"/>
</dbReference>
<protein>
    <submittedName>
        <fullName evidence="9">Nitroreductase family protein</fullName>
    </submittedName>
</protein>
<dbReference type="Pfam" id="PF00881">
    <property type="entry name" value="Nitroreductase"/>
    <property type="match status" value="1"/>
</dbReference>
<dbReference type="SUPFAM" id="SSF55469">
    <property type="entry name" value="FMN-dependent nitroreductase-like"/>
    <property type="match status" value="1"/>
</dbReference>
<comment type="similarity">
    <text evidence="2">Belongs to the nitroreductase family.</text>
</comment>
<dbReference type="InterPro" id="IPR052530">
    <property type="entry name" value="NAD(P)H_nitroreductase"/>
</dbReference>
<dbReference type="OrthoDB" id="9804207at2"/>
<keyword evidence="10" id="KW-1185">Reference proteome</keyword>
<dbReference type="Gene3D" id="3.40.109.10">
    <property type="entry name" value="NADH Oxidase"/>
    <property type="match status" value="1"/>
</dbReference>
<dbReference type="PANTHER" id="PTHR43821">
    <property type="entry name" value="NAD(P)H NITROREDUCTASE YDJA-RELATED"/>
    <property type="match status" value="1"/>
</dbReference>
<evidence type="ECO:0000256" key="5">
    <source>
        <dbReference type="ARBA" id="ARBA00022857"/>
    </source>
</evidence>
<keyword evidence="7" id="KW-0520">NAD</keyword>
<dbReference type="InterPro" id="IPR026021">
    <property type="entry name" value="YdjA-like"/>
</dbReference>
<evidence type="ECO:0000256" key="1">
    <source>
        <dbReference type="ARBA" id="ARBA00001917"/>
    </source>
</evidence>
<dbReference type="PANTHER" id="PTHR43821:SF1">
    <property type="entry name" value="NAD(P)H NITROREDUCTASE YDJA-RELATED"/>
    <property type="match status" value="1"/>
</dbReference>
<evidence type="ECO:0000256" key="3">
    <source>
        <dbReference type="ARBA" id="ARBA00022630"/>
    </source>
</evidence>
<feature type="domain" description="Nitroreductase" evidence="8">
    <location>
        <begin position="63"/>
        <end position="208"/>
    </location>
</feature>
<gene>
    <name evidence="9" type="ORF">JCM19240_603</name>
</gene>
<reference evidence="9 10" key="1">
    <citation type="submission" date="2014-09" db="EMBL/GenBank/DDBJ databases">
        <title>Vibrio maritimus JCM 19240. (C210) whole genome shotgun sequence.</title>
        <authorList>
            <person name="Sawabe T."/>
            <person name="Meirelles P."/>
            <person name="Nakanishi M."/>
            <person name="Sayaka M."/>
            <person name="Hattori M."/>
            <person name="Ohkuma M."/>
        </authorList>
    </citation>
    <scope>NUCLEOTIDE SEQUENCE [LARGE SCALE GENOMIC DNA]</scope>
    <source>
        <strain evidence="9 10">JCM 19240</strain>
    </source>
</reference>
<evidence type="ECO:0000256" key="6">
    <source>
        <dbReference type="ARBA" id="ARBA00023002"/>
    </source>
</evidence>
<comment type="caution">
    <text evidence="9">The sequence shown here is derived from an EMBL/GenBank/DDBJ whole genome shotgun (WGS) entry which is preliminary data.</text>
</comment>
<dbReference type="AlphaFoldDB" id="A0A090T725"/>
<accession>A0A090T725</accession>
<reference evidence="9 10" key="2">
    <citation type="submission" date="2014-09" db="EMBL/GenBank/DDBJ databases">
        <authorList>
            <consortium name="NBRP consortium"/>
            <person name="Sawabe T."/>
            <person name="Meirelles P."/>
            <person name="Nakanishi M."/>
            <person name="Sayaka M."/>
            <person name="Hattori M."/>
            <person name="Ohkuma M."/>
        </authorList>
    </citation>
    <scope>NUCLEOTIDE SEQUENCE [LARGE SCALE GENOMIC DNA]</scope>
    <source>
        <strain evidence="9 10">JCM 19240</strain>
    </source>
</reference>
<evidence type="ECO:0000256" key="2">
    <source>
        <dbReference type="ARBA" id="ARBA00007118"/>
    </source>
</evidence>